<dbReference type="EMBL" id="CABPRJ010002376">
    <property type="protein sequence ID" value="VVC44187.1"/>
    <property type="molecule type" value="Genomic_DNA"/>
</dbReference>
<dbReference type="AlphaFoldDB" id="A0A5E4NKA6"/>
<accession>A0A5E4NKA6</accession>
<dbReference type="Pfam" id="PF07530">
    <property type="entry name" value="PRE_C2HC"/>
    <property type="match status" value="1"/>
</dbReference>
<feature type="domain" description="Pre-C2HC" evidence="2">
    <location>
        <begin position="205"/>
        <end position="273"/>
    </location>
</feature>
<feature type="region of interest" description="Disordered" evidence="1">
    <location>
        <begin position="1"/>
        <end position="116"/>
    </location>
</feature>
<evidence type="ECO:0000313" key="4">
    <source>
        <dbReference type="Proteomes" id="UP000325440"/>
    </source>
</evidence>
<name>A0A5E4NKA6_9HEMI</name>
<proteinExistence type="predicted"/>
<evidence type="ECO:0000256" key="1">
    <source>
        <dbReference type="SAM" id="MobiDB-lite"/>
    </source>
</evidence>
<protein>
    <submittedName>
        <fullName evidence="3">Pre-C2HC domain</fullName>
    </submittedName>
</protein>
<gene>
    <name evidence="3" type="ORF">CINCED_3A002038</name>
</gene>
<reference evidence="3 4" key="1">
    <citation type="submission" date="2019-08" db="EMBL/GenBank/DDBJ databases">
        <authorList>
            <person name="Alioto T."/>
            <person name="Alioto T."/>
            <person name="Gomez Garrido J."/>
        </authorList>
    </citation>
    <scope>NUCLEOTIDE SEQUENCE [LARGE SCALE GENOMIC DNA]</scope>
</reference>
<sequence>MASLNAASSRKQSKSKDKLSSNIEKKNLPRNLNIQSVPSDVFNDSPENECDVFETPKKTAKRHLSSTKSNGQEADNKKPMFATTNRFTPLATNDQIDPFTSPPQAPSNTDNCEAPTRANLPPPIIVRGVLDFISFRDELVRLVSSDNFFFKSSTNDLKIQSTKPEFYRAIIHFLKERKAQYHTYQPREEKSFRVVIRNLHPSTPTAEIGFAIEELGYTVRQVANVIHKITKNKLPIFFIDLEPAAINKEIFNLTVVLHTKVKIEEPHKRKDIVQCLHSQKGKVLTRLILII</sequence>
<evidence type="ECO:0000313" key="3">
    <source>
        <dbReference type="EMBL" id="VVC44187.1"/>
    </source>
</evidence>
<dbReference type="OrthoDB" id="6628654at2759"/>
<dbReference type="InterPro" id="IPR006579">
    <property type="entry name" value="Pre_C2HC_dom"/>
</dbReference>
<dbReference type="SMART" id="SM00596">
    <property type="entry name" value="PRE_C2HC"/>
    <property type="match status" value="1"/>
</dbReference>
<feature type="compositionally biased region" description="Polar residues" evidence="1">
    <location>
        <begin position="1"/>
        <end position="10"/>
    </location>
</feature>
<feature type="compositionally biased region" description="Basic and acidic residues" evidence="1">
    <location>
        <begin position="14"/>
        <end position="27"/>
    </location>
</feature>
<organism evidence="3 4">
    <name type="scientific">Cinara cedri</name>
    <dbReference type="NCBI Taxonomy" id="506608"/>
    <lineage>
        <taxon>Eukaryota</taxon>
        <taxon>Metazoa</taxon>
        <taxon>Ecdysozoa</taxon>
        <taxon>Arthropoda</taxon>
        <taxon>Hexapoda</taxon>
        <taxon>Insecta</taxon>
        <taxon>Pterygota</taxon>
        <taxon>Neoptera</taxon>
        <taxon>Paraneoptera</taxon>
        <taxon>Hemiptera</taxon>
        <taxon>Sternorrhyncha</taxon>
        <taxon>Aphidomorpha</taxon>
        <taxon>Aphidoidea</taxon>
        <taxon>Aphididae</taxon>
        <taxon>Lachninae</taxon>
        <taxon>Cinara</taxon>
    </lineage>
</organism>
<dbReference type="Proteomes" id="UP000325440">
    <property type="component" value="Unassembled WGS sequence"/>
</dbReference>
<feature type="compositionally biased region" description="Polar residues" evidence="1">
    <location>
        <begin position="82"/>
        <end position="95"/>
    </location>
</feature>
<keyword evidence="4" id="KW-1185">Reference proteome</keyword>
<evidence type="ECO:0000259" key="2">
    <source>
        <dbReference type="SMART" id="SM00596"/>
    </source>
</evidence>